<dbReference type="EMBL" id="BQNB010008797">
    <property type="protein sequence ID" value="GJS54439.1"/>
    <property type="molecule type" value="Genomic_DNA"/>
</dbReference>
<gene>
    <name evidence="1" type="ORF">Tco_0627801</name>
</gene>
<reference evidence="1" key="2">
    <citation type="submission" date="2022-01" db="EMBL/GenBank/DDBJ databases">
        <authorList>
            <person name="Yamashiro T."/>
            <person name="Shiraishi A."/>
            <person name="Satake H."/>
            <person name="Nakayama K."/>
        </authorList>
    </citation>
    <scope>NUCLEOTIDE SEQUENCE</scope>
</reference>
<proteinExistence type="predicted"/>
<organism evidence="1 2">
    <name type="scientific">Tanacetum coccineum</name>
    <dbReference type="NCBI Taxonomy" id="301880"/>
    <lineage>
        <taxon>Eukaryota</taxon>
        <taxon>Viridiplantae</taxon>
        <taxon>Streptophyta</taxon>
        <taxon>Embryophyta</taxon>
        <taxon>Tracheophyta</taxon>
        <taxon>Spermatophyta</taxon>
        <taxon>Magnoliopsida</taxon>
        <taxon>eudicotyledons</taxon>
        <taxon>Gunneridae</taxon>
        <taxon>Pentapetalae</taxon>
        <taxon>asterids</taxon>
        <taxon>campanulids</taxon>
        <taxon>Asterales</taxon>
        <taxon>Asteraceae</taxon>
        <taxon>Asteroideae</taxon>
        <taxon>Anthemideae</taxon>
        <taxon>Anthemidinae</taxon>
        <taxon>Tanacetum</taxon>
    </lineage>
</organism>
<protein>
    <submittedName>
        <fullName evidence="1">Uncharacterized protein</fullName>
    </submittedName>
</protein>
<dbReference type="Proteomes" id="UP001151760">
    <property type="component" value="Unassembled WGS sequence"/>
</dbReference>
<keyword evidence="2" id="KW-1185">Reference proteome</keyword>
<comment type="caution">
    <text evidence="1">The sequence shown here is derived from an EMBL/GenBank/DDBJ whole genome shotgun (WGS) entry which is preliminary data.</text>
</comment>
<sequence>MAMTTLAEQLQAPTGGFESAIVVPIINAQNFELKSSLINLVQNQIFRGDCLNSAAGGNFLYKSPNEGLQIIENKANVRCSRNAVMRVSTNAPPPSLLLHHLLWSFTFMAEALEYKMTLTLE</sequence>
<accession>A0ABQ4WNI9</accession>
<name>A0ABQ4WNI9_9ASTR</name>
<evidence type="ECO:0000313" key="1">
    <source>
        <dbReference type="EMBL" id="GJS54439.1"/>
    </source>
</evidence>
<evidence type="ECO:0000313" key="2">
    <source>
        <dbReference type="Proteomes" id="UP001151760"/>
    </source>
</evidence>
<reference evidence="1" key="1">
    <citation type="journal article" date="2022" name="Int. J. Mol. Sci.">
        <title>Draft Genome of Tanacetum Coccineum: Genomic Comparison of Closely Related Tanacetum-Family Plants.</title>
        <authorList>
            <person name="Yamashiro T."/>
            <person name="Shiraishi A."/>
            <person name="Nakayama K."/>
            <person name="Satake H."/>
        </authorList>
    </citation>
    <scope>NUCLEOTIDE SEQUENCE</scope>
</reference>